<proteinExistence type="predicted"/>
<dbReference type="EMBL" id="MUJZ01012987">
    <property type="protein sequence ID" value="OTF81554.1"/>
    <property type="molecule type" value="Genomic_DNA"/>
</dbReference>
<protein>
    <submittedName>
        <fullName evidence="3">Uncharacterized protein</fullName>
    </submittedName>
</protein>
<keyword evidence="2" id="KW-0732">Signal</keyword>
<evidence type="ECO:0000313" key="3">
    <source>
        <dbReference type="EMBL" id="OTF81554.1"/>
    </source>
</evidence>
<dbReference type="AlphaFoldDB" id="A0A1Y3BNG6"/>
<dbReference type="OrthoDB" id="10633993at2759"/>
<comment type="caution">
    <text evidence="3">The sequence shown here is derived from an EMBL/GenBank/DDBJ whole genome shotgun (WGS) entry which is preliminary data.</text>
</comment>
<organism evidence="3 4">
    <name type="scientific">Euroglyphus maynei</name>
    <name type="common">Mayne's house dust mite</name>
    <dbReference type="NCBI Taxonomy" id="6958"/>
    <lineage>
        <taxon>Eukaryota</taxon>
        <taxon>Metazoa</taxon>
        <taxon>Ecdysozoa</taxon>
        <taxon>Arthropoda</taxon>
        <taxon>Chelicerata</taxon>
        <taxon>Arachnida</taxon>
        <taxon>Acari</taxon>
        <taxon>Acariformes</taxon>
        <taxon>Sarcoptiformes</taxon>
        <taxon>Astigmata</taxon>
        <taxon>Psoroptidia</taxon>
        <taxon>Analgoidea</taxon>
        <taxon>Pyroglyphidae</taxon>
        <taxon>Pyroglyphinae</taxon>
        <taxon>Euroglyphus</taxon>
    </lineage>
</organism>
<feature type="region of interest" description="Disordered" evidence="1">
    <location>
        <begin position="110"/>
        <end position="141"/>
    </location>
</feature>
<feature type="chain" id="PRO_5012192552" evidence="2">
    <location>
        <begin position="22"/>
        <end position="141"/>
    </location>
</feature>
<gene>
    <name evidence="3" type="ORF">BLA29_012449</name>
</gene>
<sequence>MVNLFIGLWIIQSFGLFVVHSNKVYLDRDPFSGHRKPLSEYNNDDKVTEYRGPLTHRADFDVPPSSRRDNHGHHRGHHKGPPPGHREQHNIEVNIPEVVFIIVPCNNQTDDNYSTMTTPTPFDRSTQTTTTDRSFSTTEQP</sequence>
<feature type="region of interest" description="Disordered" evidence="1">
    <location>
        <begin position="32"/>
        <end position="89"/>
    </location>
</feature>
<feature type="compositionally biased region" description="Basic residues" evidence="1">
    <location>
        <begin position="70"/>
        <end position="80"/>
    </location>
</feature>
<dbReference type="Proteomes" id="UP000194236">
    <property type="component" value="Unassembled WGS sequence"/>
</dbReference>
<evidence type="ECO:0000313" key="4">
    <source>
        <dbReference type="Proteomes" id="UP000194236"/>
    </source>
</evidence>
<feature type="compositionally biased region" description="Low complexity" evidence="1">
    <location>
        <begin position="117"/>
        <end position="141"/>
    </location>
</feature>
<reference evidence="3 4" key="1">
    <citation type="submission" date="2017-03" db="EMBL/GenBank/DDBJ databases">
        <title>Genome Survey of Euroglyphus maynei.</title>
        <authorList>
            <person name="Arlian L.G."/>
            <person name="Morgan M.S."/>
            <person name="Rider S.D."/>
        </authorList>
    </citation>
    <scope>NUCLEOTIDE SEQUENCE [LARGE SCALE GENOMIC DNA]</scope>
    <source>
        <strain evidence="3">Arlian Lab</strain>
        <tissue evidence="3">Whole body</tissue>
    </source>
</reference>
<feature type="signal peptide" evidence="2">
    <location>
        <begin position="1"/>
        <end position="21"/>
    </location>
</feature>
<keyword evidence="4" id="KW-1185">Reference proteome</keyword>
<evidence type="ECO:0000256" key="2">
    <source>
        <dbReference type="SAM" id="SignalP"/>
    </source>
</evidence>
<accession>A0A1Y3BNG6</accession>
<name>A0A1Y3BNG6_EURMA</name>
<evidence type="ECO:0000256" key="1">
    <source>
        <dbReference type="SAM" id="MobiDB-lite"/>
    </source>
</evidence>